<dbReference type="EMBL" id="CP071444">
    <property type="protein sequence ID" value="QSX07560.1"/>
    <property type="molecule type" value="Genomic_DNA"/>
</dbReference>
<keyword evidence="2 8" id="KW-0436">Ligase</keyword>
<feature type="binding site" evidence="8">
    <location>
        <position position="13"/>
    </location>
    <ligand>
        <name>Mg(2+)</name>
        <dbReference type="ChEBI" id="CHEBI:18420"/>
    </ligand>
</feature>
<comment type="catalytic activity">
    <reaction evidence="8 10">
        <text>IMP + L-aspartate + GTP = N(6)-(1,2-dicarboxyethyl)-AMP + GDP + phosphate + 2 H(+)</text>
        <dbReference type="Rhea" id="RHEA:15753"/>
        <dbReference type="ChEBI" id="CHEBI:15378"/>
        <dbReference type="ChEBI" id="CHEBI:29991"/>
        <dbReference type="ChEBI" id="CHEBI:37565"/>
        <dbReference type="ChEBI" id="CHEBI:43474"/>
        <dbReference type="ChEBI" id="CHEBI:57567"/>
        <dbReference type="ChEBI" id="CHEBI:58053"/>
        <dbReference type="ChEBI" id="CHEBI:58189"/>
        <dbReference type="EC" id="6.3.4.4"/>
    </reaction>
</comment>
<dbReference type="Gene3D" id="3.90.170.10">
    <property type="entry name" value="Adenylosuccinate Synthetase, subunit A, domain 3"/>
    <property type="match status" value="1"/>
</dbReference>
<evidence type="ECO:0000256" key="6">
    <source>
        <dbReference type="ARBA" id="ARBA00022842"/>
    </source>
</evidence>
<dbReference type="SUPFAM" id="SSF52540">
    <property type="entry name" value="P-loop containing nucleoside triphosphate hydrolases"/>
    <property type="match status" value="1"/>
</dbReference>
<feature type="binding site" description="in other chain" evidence="8">
    <location>
        <position position="223"/>
    </location>
    <ligand>
        <name>IMP</name>
        <dbReference type="ChEBI" id="CHEBI:58053"/>
        <note>ligand shared between dimeric partners</note>
    </ligand>
</feature>
<feature type="binding site" description="in other chain" evidence="8">
    <location>
        <position position="302"/>
    </location>
    <ligand>
        <name>IMP</name>
        <dbReference type="ChEBI" id="CHEBI:58053"/>
        <note>ligand shared between dimeric partners</note>
    </ligand>
</feature>
<evidence type="ECO:0000256" key="2">
    <source>
        <dbReference type="ARBA" id="ARBA00022598"/>
    </source>
</evidence>
<keyword evidence="8" id="KW-0963">Cytoplasm</keyword>
<protein>
    <recommendedName>
        <fullName evidence="8 10">Adenylosuccinate synthetase</fullName>
        <shortName evidence="8">AMPSase</shortName>
        <shortName evidence="8">AdSS</shortName>
        <ecNumber evidence="8 10">6.3.4.4</ecNumber>
    </recommendedName>
    <alternativeName>
        <fullName evidence="8">IMP--aspartate ligase</fullName>
    </alternativeName>
</protein>
<gene>
    <name evidence="8" type="primary">purA</name>
    <name evidence="11" type="ORF">J0B03_06880</name>
</gene>
<dbReference type="InterPro" id="IPR018220">
    <property type="entry name" value="Adenylosuccin_syn_GTP-bd"/>
</dbReference>
<dbReference type="CDD" id="cd03108">
    <property type="entry name" value="AdSS"/>
    <property type="match status" value="1"/>
</dbReference>
<dbReference type="AlphaFoldDB" id="A0A974XF37"/>
<comment type="pathway">
    <text evidence="8 10">Purine metabolism; AMP biosynthesis via de novo pathway; AMP from IMP: step 1/2.</text>
</comment>
<evidence type="ECO:0000256" key="4">
    <source>
        <dbReference type="ARBA" id="ARBA00022741"/>
    </source>
</evidence>
<dbReference type="Gene3D" id="1.10.300.10">
    <property type="entry name" value="Adenylosuccinate Synthetase, subunit A, domain 2"/>
    <property type="match status" value="1"/>
</dbReference>
<dbReference type="FunFam" id="3.90.170.10:FF:000001">
    <property type="entry name" value="Adenylosuccinate synthetase"/>
    <property type="match status" value="1"/>
</dbReference>
<dbReference type="KEGG" id="alka:J0B03_06880"/>
<dbReference type="GO" id="GO:0004019">
    <property type="term" value="F:adenylosuccinate synthase activity"/>
    <property type="evidence" value="ECO:0007669"/>
    <property type="project" value="UniProtKB-UniRule"/>
</dbReference>
<dbReference type="NCBIfam" id="TIGR00184">
    <property type="entry name" value="purA"/>
    <property type="match status" value="1"/>
</dbReference>
<dbReference type="EC" id="6.3.4.4" evidence="8 10"/>
<evidence type="ECO:0000313" key="12">
    <source>
        <dbReference type="Proteomes" id="UP000663499"/>
    </source>
</evidence>
<keyword evidence="5 8" id="KW-0658">Purine biosynthesis</keyword>
<dbReference type="InterPro" id="IPR042111">
    <property type="entry name" value="Adenylosuccinate_synth_dom3"/>
</dbReference>
<dbReference type="PROSITE" id="PS00513">
    <property type="entry name" value="ADENYLOSUCCIN_SYN_2"/>
    <property type="match status" value="1"/>
</dbReference>
<keyword evidence="6 8" id="KW-0460">Magnesium</keyword>
<feature type="binding site" evidence="8">
    <location>
        <position position="40"/>
    </location>
    <ligand>
        <name>Mg(2+)</name>
        <dbReference type="ChEBI" id="CHEBI:18420"/>
    </ligand>
</feature>
<dbReference type="PANTHER" id="PTHR11846:SF0">
    <property type="entry name" value="ADENYLOSUCCINATE SYNTHETASE"/>
    <property type="match status" value="1"/>
</dbReference>
<proteinExistence type="inferred from homology"/>
<keyword evidence="4 8" id="KW-0547">Nucleotide-binding</keyword>
<sequence length="429" mass="47234">MSSVVVIGAQWGDEGKGKITDYLAQQAEVVVRYQGGNNAGHTVEVGDKQYKLHLIPSGIINPDKPCIIGNGVVIDPKALLDEIDYLEKDGVATEALTISDRAHVIMPYHKLLDELSEESLGDKKIGTTKKGIGPAYMDKTSRSGIRICDLMDRELFSDKLKTLLEEKNKIITLIYGGDPLDYEEILETYLVYGQQLQKYVRDTSVNVYDYIREDKRVLFEGAQGTLLDLDFGTYPYVTSSHPGSGGVSTGTGVGPGAIHEVLGVVKAYTTRVGEGPFPTELFDQTGEYIRQVGKEYGTTTGRARRCGWFDGVILKFSTRINGLTALAITKLDTLTGIEKLKVCVGYEKDGKVHHDFPASLKDLAACKPVYEELDGWNEDITMCKSFSELPENTKKYVAKIEEISGIPAKIVSVGPNRSETIIRDDVFRG</sequence>
<dbReference type="GO" id="GO:0044208">
    <property type="term" value="P:'de novo' AMP biosynthetic process"/>
    <property type="evidence" value="ECO:0007669"/>
    <property type="project" value="UniProtKB-UniRule"/>
</dbReference>
<feature type="binding site" description="in other chain" evidence="8">
    <location>
        <begin position="13"/>
        <end position="16"/>
    </location>
    <ligand>
        <name>IMP</name>
        <dbReference type="ChEBI" id="CHEBI:58053"/>
        <note>ligand shared between dimeric partners</note>
    </ligand>
</feature>
<dbReference type="GO" id="GO:0046040">
    <property type="term" value="P:IMP metabolic process"/>
    <property type="evidence" value="ECO:0007669"/>
    <property type="project" value="TreeGrafter"/>
</dbReference>
<feature type="active site" evidence="9">
    <location>
        <position position="139"/>
    </location>
</feature>
<evidence type="ECO:0000256" key="8">
    <source>
        <dbReference type="HAMAP-Rule" id="MF_00011"/>
    </source>
</evidence>
<dbReference type="Proteomes" id="UP000663499">
    <property type="component" value="Chromosome"/>
</dbReference>
<feature type="binding site" evidence="8">
    <location>
        <begin position="412"/>
        <end position="414"/>
    </location>
    <ligand>
        <name>GTP</name>
        <dbReference type="ChEBI" id="CHEBI:37565"/>
    </ligand>
</feature>
<comment type="similarity">
    <text evidence="8 10">Belongs to the adenylosuccinate synthetase family.</text>
</comment>
<dbReference type="InterPro" id="IPR027417">
    <property type="entry name" value="P-loop_NTPase"/>
</dbReference>
<keyword evidence="3 8" id="KW-0479">Metal-binding</keyword>
<name>A0A974XF37_9FIRM</name>
<dbReference type="GO" id="GO:0005525">
    <property type="term" value="F:GTP binding"/>
    <property type="evidence" value="ECO:0007669"/>
    <property type="project" value="UniProtKB-UniRule"/>
</dbReference>
<feature type="binding site" evidence="8">
    <location>
        <begin position="40"/>
        <end position="42"/>
    </location>
    <ligand>
        <name>GTP</name>
        <dbReference type="ChEBI" id="CHEBI:37565"/>
    </ligand>
</feature>
<dbReference type="HAMAP" id="MF_00011">
    <property type="entry name" value="Adenylosucc_synth"/>
    <property type="match status" value="1"/>
</dbReference>
<feature type="binding site" evidence="8">
    <location>
        <begin position="12"/>
        <end position="18"/>
    </location>
    <ligand>
        <name>GTP</name>
        <dbReference type="ChEBI" id="CHEBI:37565"/>
    </ligand>
</feature>
<comment type="function">
    <text evidence="8">Plays an important role in the de novo pathway of purine nucleotide biosynthesis. Catalyzes the first committed step in the biosynthesis of AMP from IMP.</text>
</comment>
<evidence type="ECO:0000313" key="11">
    <source>
        <dbReference type="EMBL" id="QSX07560.1"/>
    </source>
</evidence>
<feature type="binding site" evidence="8">
    <location>
        <position position="142"/>
    </location>
    <ligand>
        <name>IMP</name>
        <dbReference type="ChEBI" id="CHEBI:58053"/>
        <note>ligand shared between dimeric partners</note>
    </ligand>
</feature>
<dbReference type="SMART" id="SM00788">
    <property type="entry name" value="Adenylsucc_synt"/>
    <property type="match status" value="1"/>
</dbReference>
<feature type="binding site" evidence="8">
    <location>
        <begin position="330"/>
        <end position="332"/>
    </location>
    <ligand>
        <name>GTP</name>
        <dbReference type="ChEBI" id="CHEBI:37565"/>
    </ligand>
</feature>
<dbReference type="GO" id="GO:0005737">
    <property type="term" value="C:cytoplasm"/>
    <property type="evidence" value="ECO:0007669"/>
    <property type="project" value="UniProtKB-SubCell"/>
</dbReference>
<feature type="binding site" description="in other chain" evidence="8">
    <location>
        <position position="128"/>
    </location>
    <ligand>
        <name>IMP</name>
        <dbReference type="ChEBI" id="CHEBI:58053"/>
        <note>ligand shared between dimeric partners</note>
    </ligand>
</feature>
<feature type="active site" description="Proton donor" evidence="8">
    <location>
        <position position="41"/>
    </location>
</feature>
<feature type="binding site" evidence="8">
    <location>
        <begin position="298"/>
        <end position="304"/>
    </location>
    <ligand>
        <name>substrate</name>
    </ligand>
</feature>
<dbReference type="InterPro" id="IPR001114">
    <property type="entry name" value="Adenylosuccinate_synthetase"/>
</dbReference>
<dbReference type="NCBIfam" id="NF002223">
    <property type="entry name" value="PRK01117.1"/>
    <property type="match status" value="1"/>
</dbReference>
<evidence type="ECO:0000256" key="10">
    <source>
        <dbReference type="RuleBase" id="RU000520"/>
    </source>
</evidence>
<feature type="active site" description="Proton acceptor" evidence="8">
    <location>
        <position position="13"/>
    </location>
</feature>
<dbReference type="GO" id="GO:0000287">
    <property type="term" value="F:magnesium ion binding"/>
    <property type="evidence" value="ECO:0007669"/>
    <property type="project" value="UniProtKB-UniRule"/>
</dbReference>
<evidence type="ECO:0000256" key="1">
    <source>
        <dbReference type="ARBA" id="ARBA00011738"/>
    </source>
</evidence>
<keyword evidence="7 8" id="KW-0342">GTP-binding</keyword>
<dbReference type="PANTHER" id="PTHR11846">
    <property type="entry name" value="ADENYLOSUCCINATE SYNTHETASE"/>
    <property type="match status" value="1"/>
</dbReference>
<reference evidence="11" key="1">
    <citation type="submission" date="2021-03" db="EMBL/GenBank/DDBJ databases">
        <title>Alkalibacter marinus sp. nov., isolated from tidal flat sediment.</title>
        <authorList>
            <person name="Namirimu T."/>
            <person name="Yang J.-A."/>
            <person name="Yang S.-H."/>
            <person name="Kim Y.-J."/>
            <person name="Kwon K.K."/>
        </authorList>
    </citation>
    <scope>NUCLEOTIDE SEQUENCE</scope>
    <source>
        <strain evidence="11">ES005</strain>
    </source>
</reference>
<comment type="cofactor">
    <cofactor evidence="8">
        <name>Mg(2+)</name>
        <dbReference type="ChEBI" id="CHEBI:18420"/>
    </cofactor>
    <text evidence="8">Binds 1 Mg(2+) ion per subunit.</text>
</comment>
<dbReference type="FunFam" id="1.10.300.10:FF:000001">
    <property type="entry name" value="Adenylosuccinate synthetase"/>
    <property type="match status" value="1"/>
</dbReference>
<organism evidence="11 12">
    <name type="scientific">Alkalibacter rhizosphaerae</name>
    <dbReference type="NCBI Taxonomy" id="2815577"/>
    <lineage>
        <taxon>Bacteria</taxon>
        <taxon>Bacillati</taxon>
        <taxon>Bacillota</taxon>
        <taxon>Clostridia</taxon>
        <taxon>Eubacteriales</taxon>
        <taxon>Eubacteriaceae</taxon>
        <taxon>Alkalibacter</taxon>
    </lineage>
</organism>
<dbReference type="RefSeq" id="WP_207298902.1">
    <property type="nucleotide sequence ID" value="NZ_CP071444.1"/>
</dbReference>
<evidence type="ECO:0000256" key="5">
    <source>
        <dbReference type="ARBA" id="ARBA00022755"/>
    </source>
</evidence>
<comment type="subunit">
    <text evidence="1 8">Homodimer.</text>
</comment>
<feature type="binding site" description="in other chain" evidence="8">
    <location>
        <position position="238"/>
    </location>
    <ligand>
        <name>IMP</name>
        <dbReference type="ChEBI" id="CHEBI:58053"/>
        <note>ligand shared between dimeric partners</note>
    </ligand>
</feature>
<feature type="binding site" description="in other chain" evidence="8">
    <location>
        <begin position="38"/>
        <end position="41"/>
    </location>
    <ligand>
        <name>IMP</name>
        <dbReference type="ChEBI" id="CHEBI:58053"/>
        <note>ligand shared between dimeric partners</note>
    </ligand>
</feature>
<comment type="subcellular location">
    <subcellularLocation>
        <location evidence="8">Cytoplasm</location>
    </subcellularLocation>
</comment>
<evidence type="ECO:0000256" key="3">
    <source>
        <dbReference type="ARBA" id="ARBA00022723"/>
    </source>
</evidence>
<dbReference type="Pfam" id="PF00709">
    <property type="entry name" value="Adenylsucc_synt"/>
    <property type="match status" value="1"/>
</dbReference>
<dbReference type="InterPro" id="IPR042110">
    <property type="entry name" value="Adenylosuccinate_synth_dom2"/>
</dbReference>
<dbReference type="PROSITE" id="PS01266">
    <property type="entry name" value="ADENYLOSUCCIN_SYN_1"/>
    <property type="match status" value="1"/>
</dbReference>
<dbReference type="InterPro" id="IPR033128">
    <property type="entry name" value="Adenylosuccin_syn_Lys_AS"/>
</dbReference>
<feature type="binding site" evidence="8">
    <location>
        <position position="304"/>
    </location>
    <ligand>
        <name>GTP</name>
        <dbReference type="ChEBI" id="CHEBI:37565"/>
    </ligand>
</feature>
<accession>A0A974XF37</accession>
<dbReference type="Gene3D" id="3.40.440.10">
    <property type="entry name" value="Adenylosuccinate Synthetase, subunit A, domain 1"/>
    <property type="match status" value="1"/>
</dbReference>
<evidence type="ECO:0000256" key="7">
    <source>
        <dbReference type="ARBA" id="ARBA00023134"/>
    </source>
</evidence>
<evidence type="ECO:0000256" key="9">
    <source>
        <dbReference type="PROSITE-ProRule" id="PRU10134"/>
    </source>
</evidence>
<keyword evidence="12" id="KW-1185">Reference proteome</keyword>
<dbReference type="InterPro" id="IPR042109">
    <property type="entry name" value="Adenylosuccinate_synth_dom1"/>
</dbReference>